<organism evidence="6">
    <name type="scientific">Sedimenticola thiotaurini</name>
    <dbReference type="NCBI Taxonomy" id="1543721"/>
    <lineage>
        <taxon>Bacteria</taxon>
        <taxon>Pseudomonadati</taxon>
        <taxon>Pseudomonadota</taxon>
        <taxon>Gammaproteobacteria</taxon>
        <taxon>Chromatiales</taxon>
        <taxon>Sedimenticolaceae</taxon>
        <taxon>Sedimenticola</taxon>
    </lineage>
</organism>
<sequence length="270" mass="29266">MSEHEDFASLLGEFEKSQPATPTTKQPGVGDRVRGTVVSIQGDTVFVDLGAKTEGMIEAAELQDADGKLTVGIGDTVDSRVSGIDGDSGALLLGNRHARHVHGLEGLRQAYEEQTPVEGRVTGTTRGGVEVEVSGLRAFCPASQVGLHFVEDLESLVGEKLAFRITRIEGGRHPNLVLSRRALLEEEQRLRAEQTRERLEVGAVLTGTVTGLRDFGAFVDLGGIEGMVHVSELSFSRVEHPKDLLTVGQALEVMVLRIDRTDDPRRPERI</sequence>
<dbReference type="PRINTS" id="PR00681">
    <property type="entry name" value="RIBOSOMALS1"/>
</dbReference>
<dbReference type="InterPro" id="IPR035104">
    <property type="entry name" value="Ribosomal_protein_S1-like"/>
</dbReference>
<proteinExistence type="inferred from homology"/>
<evidence type="ECO:0000259" key="5">
    <source>
        <dbReference type="PROSITE" id="PS50126"/>
    </source>
</evidence>
<keyword evidence="2" id="KW-0689">Ribosomal protein</keyword>
<dbReference type="SMART" id="SM00316">
    <property type="entry name" value="S1"/>
    <property type="match status" value="3"/>
</dbReference>
<evidence type="ECO:0000313" key="6">
    <source>
        <dbReference type="EMBL" id="HEB97217.1"/>
    </source>
</evidence>
<evidence type="ECO:0000256" key="3">
    <source>
        <dbReference type="ARBA" id="ARBA00023274"/>
    </source>
</evidence>
<feature type="region of interest" description="Disordered" evidence="4">
    <location>
        <begin position="1"/>
        <end position="32"/>
    </location>
</feature>
<dbReference type="CDD" id="cd04465">
    <property type="entry name" value="S1_RPS1_repeat_ec2_hs2"/>
    <property type="match status" value="1"/>
</dbReference>
<gene>
    <name evidence="6" type="ORF">ENI96_12420</name>
</gene>
<dbReference type="GO" id="GO:0006412">
    <property type="term" value="P:translation"/>
    <property type="evidence" value="ECO:0007669"/>
    <property type="project" value="TreeGrafter"/>
</dbReference>
<dbReference type="InterPro" id="IPR012340">
    <property type="entry name" value="NA-bd_OB-fold"/>
</dbReference>
<name>A0A831RNA7_9GAMM</name>
<reference evidence="6" key="1">
    <citation type="journal article" date="2020" name="mSystems">
        <title>Genome- and Community-Level Interaction Insights into Carbon Utilization and Element Cycling Functions of Hydrothermarchaeota in Hydrothermal Sediment.</title>
        <authorList>
            <person name="Zhou Z."/>
            <person name="Liu Y."/>
            <person name="Xu W."/>
            <person name="Pan J."/>
            <person name="Luo Z.H."/>
            <person name="Li M."/>
        </authorList>
    </citation>
    <scope>NUCLEOTIDE SEQUENCE [LARGE SCALE GENOMIC DNA]</scope>
    <source>
        <strain evidence="6">HyVt-443</strain>
    </source>
</reference>
<dbReference type="Pfam" id="PF00575">
    <property type="entry name" value="S1"/>
    <property type="match status" value="3"/>
</dbReference>
<feature type="domain" description="S1 motif" evidence="5">
    <location>
        <begin position="30"/>
        <end position="96"/>
    </location>
</feature>
<accession>A0A831RNA7</accession>
<dbReference type="PANTHER" id="PTHR10724:SF7">
    <property type="entry name" value="SMALL RIBOSOMAL SUBUNIT PROTEIN BS1C"/>
    <property type="match status" value="1"/>
</dbReference>
<dbReference type="Gene3D" id="2.40.50.140">
    <property type="entry name" value="Nucleic acid-binding proteins"/>
    <property type="match status" value="3"/>
</dbReference>
<dbReference type="Proteomes" id="UP000886251">
    <property type="component" value="Unassembled WGS sequence"/>
</dbReference>
<dbReference type="CDD" id="cd05688">
    <property type="entry name" value="S1_RPS1_repeat_ec3"/>
    <property type="match status" value="1"/>
</dbReference>
<dbReference type="AlphaFoldDB" id="A0A831RNA7"/>
<dbReference type="PANTHER" id="PTHR10724">
    <property type="entry name" value="30S RIBOSOMAL PROTEIN S1"/>
    <property type="match status" value="1"/>
</dbReference>
<keyword evidence="3" id="KW-0687">Ribonucleoprotein</keyword>
<evidence type="ECO:0000256" key="1">
    <source>
        <dbReference type="ARBA" id="ARBA00006767"/>
    </source>
</evidence>
<protein>
    <submittedName>
        <fullName evidence="6">S1 RNA-binding domain-containing protein</fullName>
    </submittedName>
</protein>
<dbReference type="PROSITE" id="PS50126">
    <property type="entry name" value="S1"/>
    <property type="match status" value="3"/>
</dbReference>
<dbReference type="InterPro" id="IPR050437">
    <property type="entry name" value="Ribos_protein_bS1-like"/>
</dbReference>
<feature type="domain" description="S1 motif" evidence="5">
    <location>
        <begin position="114"/>
        <end position="181"/>
    </location>
</feature>
<comment type="similarity">
    <text evidence="1">Belongs to the bacterial ribosomal protein bS1 family.</text>
</comment>
<feature type="domain" description="S1 motif" evidence="5">
    <location>
        <begin position="202"/>
        <end position="270"/>
    </location>
</feature>
<dbReference type="EMBL" id="DRKP01000154">
    <property type="protein sequence ID" value="HEB97217.1"/>
    <property type="molecule type" value="Genomic_DNA"/>
</dbReference>
<evidence type="ECO:0000256" key="2">
    <source>
        <dbReference type="ARBA" id="ARBA00022980"/>
    </source>
</evidence>
<dbReference type="GO" id="GO:0003729">
    <property type="term" value="F:mRNA binding"/>
    <property type="evidence" value="ECO:0007669"/>
    <property type="project" value="TreeGrafter"/>
</dbReference>
<dbReference type="GO" id="GO:0003735">
    <property type="term" value="F:structural constituent of ribosome"/>
    <property type="evidence" value="ECO:0007669"/>
    <property type="project" value="TreeGrafter"/>
</dbReference>
<comment type="caution">
    <text evidence="6">The sequence shown here is derived from an EMBL/GenBank/DDBJ whole genome shotgun (WGS) entry which is preliminary data.</text>
</comment>
<evidence type="ECO:0000256" key="4">
    <source>
        <dbReference type="SAM" id="MobiDB-lite"/>
    </source>
</evidence>
<feature type="non-terminal residue" evidence="6">
    <location>
        <position position="270"/>
    </location>
</feature>
<dbReference type="SUPFAM" id="SSF50249">
    <property type="entry name" value="Nucleic acid-binding proteins"/>
    <property type="match status" value="3"/>
</dbReference>
<dbReference type="InterPro" id="IPR003029">
    <property type="entry name" value="S1_domain"/>
</dbReference>